<dbReference type="EMBL" id="MJVJ01000031">
    <property type="protein sequence ID" value="OEV50495.1"/>
    <property type="molecule type" value="Genomic_DNA"/>
</dbReference>
<sequence>MAEPAFIRIEGSTQGLISSGASTEASIGNRYKSGHEDEIMAQEVSHIVTVPVDQQSGQPSGQRVHKPFSFTCSLNKSVPLLYNALTKGERLPTVEVHWFRTAASGGSEHFFTTKLEDAIITNIELIMPNAQESSNHDKTELLKVSMSYRKVVWEHTAAGTSGSDDWREGKA</sequence>
<comment type="caution">
    <text evidence="4">The sequence shown here is derived from an EMBL/GenBank/DDBJ whole genome shotgun (WGS) entry which is preliminary data.</text>
</comment>
<evidence type="ECO:0000313" key="2">
    <source>
        <dbReference type="EMBL" id="OEV50495.1"/>
    </source>
</evidence>
<evidence type="ECO:0000313" key="10">
    <source>
        <dbReference type="Proteomes" id="UP000865560"/>
    </source>
</evidence>
<evidence type="ECO:0000313" key="1">
    <source>
        <dbReference type="EMBL" id="ECZ5738769.1"/>
    </source>
</evidence>
<dbReference type="Proteomes" id="UP000865560">
    <property type="component" value="Unassembled WGS sequence"/>
</dbReference>
<dbReference type="Proteomes" id="UP000194235">
    <property type="component" value="Unassembled WGS sequence"/>
</dbReference>
<dbReference type="RefSeq" id="WP_044779685.1">
    <property type="nucleotide sequence ID" value="NZ_CUKK01000013.1"/>
</dbReference>
<dbReference type="InterPro" id="IPR008514">
    <property type="entry name" value="T6SS_Hcp"/>
</dbReference>
<evidence type="ECO:0000313" key="5">
    <source>
        <dbReference type="EMBL" id="RTJ98261.1"/>
    </source>
</evidence>
<dbReference type="InterPro" id="IPR036624">
    <property type="entry name" value="Hcp1-lik_sf"/>
</dbReference>
<dbReference type="Proteomes" id="UP000421425">
    <property type="component" value="Unassembled WGS sequence"/>
</dbReference>
<organism evidence="4 8">
    <name type="scientific">Campylobacter jejuni</name>
    <dbReference type="NCBI Taxonomy" id="197"/>
    <lineage>
        <taxon>Bacteria</taxon>
        <taxon>Pseudomonadati</taxon>
        <taxon>Campylobacterota</taxon>
        <taxon>Epsilonproteobacteria</taxon>
        <taxon>Campylobacterales</taxon>
        <taxon>Campylobacteraceae</taxon>
        <taxon>Campylobacter</taxon>
    </lineage>
</organism>
<protein>
    <submittedName>
        <fullName evidence="1">Hcp family type VI secretion system effector</fullName>
    </submittedName>
    <submittedName>
        <fullName evidence="3">Hcp1 family type VI secretion system effector</fullName>
    </submittedName>
    <submittedName>
        <fullName evidence="4">Type VI secretion system tube protein Hcp</fullName>
    </submittedName>
</protein>
<reference evidence="1 9" key="4">
    <citation type="submission" date="2019-10" db="EMBL/GenBank/DDBJ databases">
        <authorList>
            <consortium name="PulseNet: The National Subtyping Network for Foodborne Disease Surveillance"/>
            <person name="Tarr C.L."/>
            <person name="Trees E."/>
            <person name="Katz L.S."/>
            <person name="Carleton-Romer H.A."/>
            <person name="Stroika S."/>
            <person name="Kucerova Z."/>
            <person name="Roache K.F."/>
            <person name="Sabol A.L."/>
            <person name="Besser J."/>
            <person name="Gerner-Smidt P."/>
        </authorList>
    </citation>
    <scope>NUCLEOTIDE SEQUENCE [LARGE SCALE GENOMIC DNA]</scope>
    <source>
        <strain evidence="1 9">PNUSAC012091</strain>
    </source>
</reference>
<reference evidence="4 7" key="3">
    <citation type="journal article" date="2019" name="Appl. Environ. Microbiol.">
        <title>Population genetics and characterization of Campylobacter jejuni isolates in western jackdaws and game birds in Finland.</title>
        <authorList>
            <person name="Kovanen S."/>
            <person name="Rossi M."/>
            <person name="Pohja-Mykra M."/>
            <person name="Nieminen T."/>
            <person name="Raunio-Saarnisto M."/>
            <person name="Sauvala M."/>
            <person name="Fredriksson-Ahomaa M."/>
            <person name="Hanninen M.L."/>
            <person name="Kivisto R."/>
        </authorList>
    </citation>
    <scope>NUCLEOTIDE SEQUENCE [LARGE SCALE GENOMIC DNA]</scope>
    <source>
        <strain evidence="4">CB296</strain>
        <strain evidence="5 7">CB304</strain>
    </source>
</reference>
<evidence type="ECO:0000313" key="4">
    <source>
        <dbReference type="EMBL" id="RTJ94593.1"/>
    </source>
</evidence>
<name>A0A1E7NNG1_CAMJU</name>
<dbReference type="Gene3D" id="2.30.110.20">
    <property type="entry name" value="Hcp1-like"/>
    <property type="match status" value="1"/>
</dbReference>
<dbReference type="Proteomes" id="UP000286791">
    <property type="component" value="Unassembled WGS sequence"/>
</dbReference>
<accession>A0A1E7NNG1</accession>
<gene>
    <name evidence="2" type="ORF">AJY60_00930</name>
    <name evidence="3" type="ORF">B5Y32_09100</name>
    <name evidence="4" type="ORF">C3H42_08825</name>
    <name evidence="5" type="ORF">C3H48_04770</name>
    <name evidence="1" type="ORF">F8Y55_09150</name>
</gene>
<dbReference type="NCBIfam" id="TIGR03344">
    <property type="entry name" value="VI_effect_Hcp1"/>
    <property type="match status" value="1"/>
</dbReference>
<dbReference type="SUPFAM" id="SSF141452">
    <property type="entry name" value="Hcp1-like"/>
    <property type="match status" value="1"/>
</dbReference>
<evidence type="ECO:0000313" key="6">
    <source>
        <dbReference type="Proteomes" id="UP000194235"/>
    </source>
</evidence>
<evidence type="ECO:0000313" key="9">
    <source>
        <dbReference type="Proteomes" id="UP000421425"/>
    </source>
</evidence>
<dbReference type="EMBL" id="PRCE01000028">
    <property type="protein sequence ID" value="RTJ98261.1"/>
    <property type="molecule type" value="Genomic_DNA"/>
</dbReference>
<dbReference type="EMBL" id="AALHBX010000024">
    <property type="protein sequence ID" value="ECZ5738769.1"/>
    <property type="molecule type" value="Genomic_DNA"/>
</dbReference>
<dbReference type="SMR" id="A0A1E7NNG1"/>
<evidence type="ECO:0000313" key="3">
    <source>
        <dbReference type="EMBL" id="OSY74261.1"/>
    </source>
</evidence>
<dbReference type="EMBL" id="PRCK01000010">
    <property type="protein sequence ID" value="RTJ94593.1"/>
    <property type="molecule type" value="Genomic_DNA"/>
</dbReference>
<dbReference type="Proteomes" id="UP000287237">
    <property type="component" value="Unassembled WGS sequence"/>
</dbReference>
<evidence type="ECO:0000313" key="8">
    <source>
        <dbReference type="Proteomes" id="UP000287237"/>
    </source>
</evidence>
<evidence type="ECO:0000313" key="7">
    <source>
        <dbReference type="Proteomes" id="UP000286791"/>
    </source>
</evidence>
<dbReference type="EMBL" id="NAAF01000030">
    <property type="protein sequence ID" value="OSY74261.1"/>
    <property type="molecule type" value="Genomic_DNA"/>
</dbReference>
<reference evidence="3 6" key="2">
    <citation type="submission" date="2017-03" db="EMBL/GenBank/DDBJ databases">
        <title>Characterization of Campylobacter jejuni water isolates.</title>
        <authorList>
            <person name="Nilsson A."/>
            <person name="Skarp A."/>
            <person name="Johansson C."/>
            <person name="Kaden R."/>
            <person name="Engstrand L."/>
            <person name="Rautelin H."/>
        </authorList>
    </citation>
    <scope>NUCLEOTIDE SEQUENCE [LARGE SCALE GENOMIC DNA]</scope>
    <source>
        <strain evidence="3 6">VA12</strain>
    </source>
</reference>
<dbReference type="PANTHER" id="PTHR34319">
    <property type="entry name" value="MAJOR EXPORTED PROTEIN"/>
    <property type="match status" value="1"/>
</dbReference>
<reference evidence="2 10" key="1">
    <citation type="submission" date="2016-09" db="EMBL/GenBank/DDBJ databases">
        <title>Campylobacter from American crows.</title>
        <authorList>
            <person name="Weis A.M."/>
            <person name="Weimer B.C."/>
            <person name="Townsend A.K."/>
            <person name="Taff C."/>
        </authorList>
    </citation>
    <scope>NUCLEOTIDE SEQUENCE [LARGE SCALE GENOMIC DNA]</scope>
    <source>
        <strain evidence="2 10">BCW_3791</strain>
    </source>
</reference>
<dbReference type="InterPro" id="IPR052947">
    <property type="entry name" value="T6SS_Hcp1_domain"/>
</dbReference>
<dbReference type="AlphaFoldDB" id="A0A1E7NNG1"/>
<dbReference type="PANTHER" id="PTHR34319:SF6">
    <property type="entry name" value="MAJOR EXPORTED PROTEIN"/>
    <property type="match status" value="1"/>
</dbReference>
<dbReference type="Pfam" id="PF05638">
    <property type="entry name" value="T6SS_HCP"/>
    <property type="match status" value="1"/>
</dbReference>
<proteinExistence type="predicted"/>